<evidence type="ECO:0000256" key="1">
    <source>
        <dbReference type="SAM" id="MobiDB-lite"/>
    </source>
</evidence>
<accession>A0AAN7SSJ5</accession>
<evidence type="ECO:0000313" key="2">
    <source>
        <dbReference type="EMBL" id="KAK4884685.1"/>
    </source>
</evidence>
<keyword evidence="3" id="KW-1185">Reference proteome</keyword>
<dbReference type="Proteomes" id="UP001353858">
    <property type="component" value="Unassembled WGS sequence"/>
</dbReference>
<reference evidence="3" key="1">
    <citation type="submission" date="2023-01" db="EMBL/GenBank/DDBJ databases">
        <title>Key to firefly adult light organ development and bioluminescence: homeobox transcription factors regulate luciferase expression and transportation to peroxisome.</title>
        <authorList>
            <person name="Fu X."/>
        </authorList>
    </citation>
    <scope>NUCLEOTIDE SEQUENCE [LARGE SCALE GENOMIC DNA]</scope>
</reference>
<dbReference type="AlphaFoldDB" id="A0AAN7SSJ5"/>
<feature type="compositionally biased region" description="Polar residues" evidence="1">
    <location>
        <begin position="85"/>
        <end position="106"/>
    </location>
</feature>
<sequence length="348" mass="40051">MFVLVQYVDDFVYYVCSITNVKNRKDDIADVKFSDGKFYRAKILETDCSRKILEWHLGKLEKANLEAELNKQQEVEAMVVDEEISNSSNSNTDNRFETTGVSSPFTDSDDDPEWNPDEEDQNNKHNFLKFFDKPLTSSERSSEIQIDEKQILTQPLSLHSRNSGTLETDGKSSDAQEMATTTNTGISNVPSTSTNTEITIPKRSVSPMGRVQRRSWQSPEKEVVRDVFNSHFIDERLPSLHECEDVIKSSSVLRGRTALQIKAWVAGELKRKSTVKKNNTNKKLRWTKEETTLIKKSFTHHLKNLTLPTLPECEQLLEKYDIFKNRVATSLKAYIYNEINRIKRSDNQ</sequence>
<feature type="region of interest" description="Disordered" evidence="1">
    <location>
        <begin position="151"/>
        <end position="178"/>
    </location>
</feature>
<comment type="caution">
    <text evidence="2">The sequence shown here is derived from an EMBL/GenBank/DDBJ whole genome shotgun (WGS) entry which is preliminary data.</text>
</comment>
<proteinExistence type="predicted"/>
<protein>
    <submittedName>
        <fullName evidence="2">Uncharacterized protein</fullName>
    </submittedName>
</protein>
<feature type="compositionally biased region" description="Polar residues" evidence="1">
    <location>
        <begin position="151"/>
        <end position="166"/>
    </location>
</feature>
<gene>
    <name evidence="2" type="ORF">RN001_000956</name>
</gene>
<evidence type="ECO:0000313" key="3">
    <source>
        <dbReference type="Proteomes" id="UP001353858"/>
    </source>
</evidence>
<feature type="region of interest" description="Disordered" evidence="1">
    <location>
        <begin position="83"/>
        <end position="124"/>
    </location>
</feature>
<dbReference type="EMBL" id="JARPUR010000001">
    <property type="protein sequence ID" value="KAK4884685.1"/>
    <property type="molecule type" value="Genomic_DNA"/>
</dbReference>
<organism evidence="2 3">
    <name type="scientific">Aquatica leii</name>
    <dbReference type="NCBI Taxonomy" id="1421715"/>
    <lineage>
        <taxon>Eukaryota</taxon>
        <taxon>Metazoa</taxon>
        <taxon>Ecdysozoa</taxon>
        <taxon>Arthropoda</taxon>
        <taxon>Hexapoda</taxon>
        <taxon>Insecta</taxon>
        <taxon>Pterygota</taxon>
        <taxon>Neoptera</taxon>
        <taxon>Endopterygota</taxon>
        <taxon>Coleoptera</taxon>
        <taxon>Polyphaga</taxon>
        <taxon>Elateriformia</taxon>
        <taxon>Elateroidea</taxon>
        <taxon>Lampyridae</taxon>
        <taxon>Luciolinae</taxon>
        <taxon>Aquatica</taxon>
    </lineage>
</organism>
<feature type="compositionally biased region" description="Acidic residues" evidence="1">
    <location>
        <begin position="107"/>
        <end position="120"/>
    </location>
</feature>
<name>A0AAN7SSJ5_9COLE</name>